<sequence>MPKIHSYIRQHSSPTRGVTLIEVLVAIVILSIGLLGIAGLQVATTKFKLGSQSRAATASLYADYADLARLNPDMLGKSWVSGGRLTAVPDHAGYSSLYAFPAFSDTAAYASNPDALAITFPTGSTWAAQQAISDTTLQTQINAVACEGSTAVCIPADRATYDMLTWRQRVRNSLPQGAVFVTGDRSTGVVVTLMWMDKDNTDRTASTNDGTSATQPNLVLATQCSTVASTNFGLARQTCCPDAAAAPAGVRCNRFSFMP</sequence>
<dbReference type="RefSeq" id="WP_310373078.1">
    <property type="nucleotide sequence ID" value="NZ_JAVDXT010000002.1"/>
</dbReference>
<comment type="caution">
    <text evidence="2">The sequence shown here is derived from an EMBL/GenBank/DDBJ whole genome shotgun (WGS) entry which is preliminary data.</text>
</comment>
<dbReference type="Proteomes" id="UP001180487">
    <property type="component" value="Unassembled WGS sequence"/>
</dbReference>
<name>A0ABU2C7Z4_9BURK</name>
<feature type="transmembrane region" description="Helical" evidence="1">
    <location>
        <begin position="20"/>
        <end position="43"/>
    </location>
</feature>
<reference evidence="2 3" key="1">
    <citation type="submission" date="2023-07" db="EMBL/GenBank/DDBJ databases">
        <title>Sorghum-associated microbial communities from plants grown in Nebraska, USA.</title>
        <authorList>
            <person name="Schachtman D."/>
        </authorList>
    </citation>
    <scope>NUCLEOTIDE SEQUENCE [LARGE SCALE GENOMIC DNA]</scope>
    <source>
        <strain evidence="2 3">BE313</strain>
    </source>
</reference>
<dbReference type="Pfam" id="PF07963">
    <property type="entry name" value="N_methyl"/>
    <property type="match status" value="1"/>
</dbReference>
<proteinExistence type="predicted"/>
<dbReference type="EMBL" id="JAVDXT010000002">
    <property type="protein sequence ID" value="MDR7377404.1"/>
    <property type="molecule type" value="Genomic_DNA"/>
</dbReference>
<keyword evidence="1" id="KW-1133">Transmembrane helix</keyword>
<evidence type="ECO:0000256" key="1">
    <source>
        <dbReference type="SAM" id="Phobius"/>
    </source>
</evidence>
<keyword evidence="1" id="KW-0812">Transmembrane</keyword>
<evidence type="ECO:0000313" key="3">
    <source>
        <dbReference type="Proteomes" id="UP001180487"/>
    </source>
</evidence>
<accession>A0ABU2C7Z4</accession>
<dbReference type="PROSITE" id="PS00409">
    <property type="entry name" value="PROKAR_NTER_METHYL"/>
    <property type="match status" value="1"/>
</dbReference>
<dbReference type="InterPro" id="IPR012902">
    <property type="entry name" value="N_methyl_site"/>
</dbReference>
<keyword evidence="3" id="KW-1185">Reference proteome</keyword>
<protein>
    <submittedName>
        <fullName evidence="2">Type IV pilus assembly protein PilV</fullName>
    </submittedName>
</protein>
<keyword evidence="1" id="KW-0472">Membrane</keyword>
<gene>
    <name evidence="2" type="ORF">J2X19_002083</name>
</gene>
<dbReference type="NCBIfam" id="TIGR02532">
    <property type="entry name" value="IV_pilin_GFxxxE"/>
    <property type="match status" value="1"/>
</dbReference>
<evidence type="ECO:0000313" key="2">
    <source>
        <dbReference type="EMBL" id="MDR7377404.1"/>
    </source>
</evidence>
<organism evidence="2 3">
    <name type="scientific">Rhodoferax ferrireducens</name>
    <dbReference type="NCBI Taxonomy" id="192843"/>
    <lineage>
        <taxon>Bacteria</taxon>
        <taxon>Pseudomonadati</taxon>
        <taxon>Pseudomonadota</taxon>
        <taxon>Betaproteobacteria</taxon>
        <taxon>Burkholderiales</taxon>
        <taxon>Comamonadaceae</taxon>
        <taxon>Rhodoferax</taxon>
    </lineage>
</organism>